<dbReference type="SUPFAM" id="SSF81321">
    <property type="entry name" value="Family A G protein-coupled receptor-like"/>
    <property type="match status" value="1"/>
</dbReference>
<feature type="transmembrane region" description="Helical" evidence="1">
    <location>
        <begin position="40"/>
        <end position="60"/>
    </location>
</feature>
<keyword evidence="1" id="KW-1133">Transmembrane helix</keyword>
<dbReference type="Proteomes" id="UP001201812">
    <property type="component" value="Unassembled WGS sequence"/>
</dbReference>
<dbReference type="InterPro" id="IPR019421">
    <property type="entry name" value="7TM_GPCR_serpentine_rcpt_Srd"/>
</dbReference>
<feature type="transmembrane region" description="Helical" evidence="1">
    <location>
        <begin position="121"/>
        <end position="143"/>
    </location>
</feature>
<sequence length="315" mass="36059">MDSVHQINSYICLVSGITLNSLLIWLIWKKTNGGVRRYSFILLQGCIVDLIYLILASIVQPVILINGGDVLFSQFGIFRYFSRSVNCITIYIWIYAFNFTKFSPLIQFYYRYLVICRERQVSWTNLLPSLLLIILLPFIVAALCSLANDDTPESFQQIEDIFHASQNNYSVALFFPQRSNILLWAACAIIVFDFIVYKLVIWLAYKIWCTLRISLNQITTESRSQVLNKQINFALLVQVFVPVIVSSIPVIYLAHSAITKSGVVTICQLMTIPLHWIPVLNPISTILIIKQYSSSLKCCRKDNQRVFNSTSRATA</sequence>
<dbReference type="Pfam" id="PF10317">
    <property type="entry name" value="7TM_GPCR_Srd"/>
    <property type="match status" value="1"/>
</dbReference>
<feature type="transmembrane region" description="Helical" evidence="1">
    <location>
        <begin position="80"/>
        <end position="100"/>
    </location>
</feature>
<accession>A0AAD4NAH1</accession>
<dbReference type="PANTHER" id="PTHR22943:SF248">
    <property type="entry name" value="SEVEN TM RECEPTOR"/>
    <property type="match status" value="1"/>
</dbReference>
<organism evidence="2 3">
    <name type="scientific">Ditylenchus destructor</name>
    <dbReference type="NCBI Taxonomy" id="166010"/>
    <lineage>
        <taxon>Eukaryota</taxon>
        <taxon>Metazoa</taxon>
        <taxon>Ecdysozoa</taxon>
        <taxon>Nematoda</taxon>
        <taxon>Chromadorea</taxon>
        <taxon>Rhabditida</taxon>
        <taxon>Tylenchina</taxon>
        <taxon>Tylenchomorpha</taxon>
        <taxon>Sphaerularioidea</taxon>
        <taxon>Anguinidae</taxon>
        <taxon>Anguininae</taxon>
        <taxon>Ditylenchus</taxon>
    </lineage>
</organism>
<gene>
    <name evidence="2" type="ORF">DdX_06918</name>
</gene>
<feature type="transmembrane region" description="Helical" evidence="1">
    <location>
        <begin position="6"/>
        <end position="28"/>
    </location>
</feature>
<comment type="caution">
    <text evidence="2">The sequence shown here is derived from an EMBL/GenBank/DDBJ whole genome shotgun (WGS) entry which is preliminary data.</text>
</comment>
<reference evidence="2" key="1">
    <citation type="submission" date="2022-01" db="EMBL/GenBank/DDBJ databases">
        <title>Genome Sequence Resource for Two Populations of Ditylenchus destructor, the Migratory Endoparasitic Phytonematode.</title>
        <authorList>
            <person name="Zhang H."/>
            <person name="Lin R."/>
            <person name="Xie B."/>
        </authorList>
    </citation>
    <scope>NUCLEOTIDE SEQUENCE</scope>
    <source>
        <strain evidence="2">BazhouSP</strain>
    </source>
</reference>
<dbReference type="EMBL" id="JAKKPZ010000009">
    <property type="protein sequence ID" value="KAI1717185.1"/>
    <property type="molecule type" value="Genomic_DNA"/>
</dbReference>
<name>A0AAD4NAH1_9BILA</name>
<feature type="transmembrane region" description="Helical" evidence="1">
    <location>
        <begin position="274"/>
        <end position="292"/>
    </location>
</feature>
<keyword evidence="1" id="KW-0472">Membrane</keyword>
<feature type="transmembrane region" description="Helical" evidence="1">
    <location>
        <begin position="233"/>
        <end position="254"/>
    </location>
</feature>
<keyword evidence="3" id="KW-1185">Reference proteome</keyword>
<proteinExistence type="predicted"/>
<feature type="transmembrane region" description="Helical" evidence="1">
    <location>
        <begin position="181"/>
        <end position="205"/>
    </location>
</feature>
<dbReference type="AlphaFoldDB" id="A0AAD4NAH1"/>
<evidence type="ECO:0000313" key="2">
    <source>
        <dbReference type="EMBL" id="KAI1717185.1"/>
    </source>
</evidence>
<protein>
    <submittedName>
        <fullName evidence="2">Serpentine type 7TM GPCR chemoreceptor srd domain-containing protein</fullName>
    </submittedName>
</protein>
<keyword evidence="1" id="KW-0812">Transmembrane</keyword>
<evidence type="ECO:0000313" key="3">
    <source>
        <dbReference type="Proteomes" id="UP001201812"/>
    </source>
</evidence>
<evidence type="ECO:0000256" key="1">
    <source>
        <dbReference type="SAM" id="Phobius"/>
    </source>
</evidence>
<dbReference type="PANTHER" id="PTHR22943">
    <property type="entry name" value="7-TRANSMEMBRANE DOMAIN RECEPTOR C.ELEGANS"/>
    <property type="match status" value="1"/>
</dbReference>